<evidence type="ECO:0000256" key="12">
    <source>
        <dbReference type="ARBA" id="ARBA00023221"/>
    </source>
</evidence>
<keyword evidence="7 13" id="KW-1133">Transmembrane helix</keyword>
<evidence type="ECO:0000256" key="11">
    <source>
        <dbReference type="ARBA" id="ARBA00023166"/>
    </source>
</evidence>
<dbReference type="Proteomes" id="UP000677228">
    <property type="component" value="Unassembled WGS sequence"/>
</dbReference>
<evidence type="ECO:0000313" key="15">
    <source>
        <dbReference type="EMBL" id="CAF4177912.1"/>
    </source>
</evidence>
<dbReference type="GO" id="GO:0016126">
    <property type="term" value="P:sterol biosynthetic process"/>
    <property type="evidence" value="ECO:0007669"/>
    <property type="project" value="UniProtKB-KW"/>
</dbReference>
<reference evidence="15" key="1">
    <citation type="submission" date="2021-02" db="EMBL/GenBank/DDBJ databases">
        <authorList>
            <person name="Nowell W R."/>
        </authorList>
    </citation>
    <scope>NUCLEOTIDE SEQUENCE</scope>
</reference>
<dbReference type="InterPro" id="IPR005352">
    <property type="entry name" value="Erg28"/>
</dbReference>
<evidence type="ECO:0000256" key="10">
    <source>
        <dbReference type="ARBA" id="ARBA00023136"/>
    </source>
</evidence>
<evidence type="ECO:0000313" key="14">
    <source>
        <dbReference type="EMBL" id="CAF1368619.1"/>
    </source>
</evidence>
<evidence type="ECO:0000256" key="5">
    <source>
        <dbReference type="ARBA" id="ARBA00022824"/>
    </source>
</evidence>
<keyword evidence="5" id="KW-0256">Endoplasmic reticulum</keyword>
<keyword evidence="9" id="KW-0443">Lipid metabolism</keyword>
<keyword evidence="6" id="KW-0752">Steroid biosynthesis</keyword>
<evidence type="ECO:0000256" key="13">
    <source>
        <dbReference type="SAM" id="Phobius"/>
    </source>
</evidence>
<feature type="transmembrane region" description="Helical" evidence="13">
    <location>
        <begin position="107"/>
        <end position="127"/>
    </location>
</feature>
<gene>
    <name evidence="14" type="ORF">OVA965_LOCUS31567</name>
    <name evidence="15" type="ORF">TMI583_LOCUS32401</name>
</gene>
<evidence type="ECO:0000256" key="3">
    <source>
        <dbReference type="ARBA" id="ARBA00022516"/>
    </source>
</evidence>
<evidence type="ECO:0000256" key="1">
    <source>
        <dbReference type="ARBA" id="ARBA00004477"/>
    </source>
</evidence>
<dbReference type="Proteomes" id="UP000682733">
    <property type="component" value="Unassembled WGS sequence"/>
</dbReference>
<evidence type="ECO:0000256" key="2">
    <source>
        <dbReference type="ARBA" id="ARBA00005377"/>
    </source>
</evidence>
<evidence type="ECO:0000256" key="9">
    <source>
        <dbReference type="ARBA" id="ARBA00023098"/>
    </source>
</evidence>
<feature type="transmembrane region" description="Helical" evidence="13">
    <location>
        <begin position="7"/>
        <end position="26"/>
    </location>
</feature>
<accession>A0A8S2RNA9</accession>
<organism evidence="15 16">
    <name type="scientific">Didymodactylos carnosus</name>
    <dbReference type="NCBI Taxonomy" id="1234261"/>
    <lineage>
        <taxon>Eukaryota</taxon>
        <taxon>Metazoa</taxon>
        <taxon>Spiralia</taxon>
        <taxon>Gnathifera</taxon>
        <taxon>Rotifera</taxon>
        <taxon>Eurotatoria</taxon>
        <taxon>Bdelloidea</taxon>
        <taxon>Philodinida</taxon>
        <taxon>Philodinidae</taxon>
        <taxon>Didymodactylos</taxon>
    </lineage>
</organism>
<comment type="similarity">
    <text evidence="2">Belongs to the ERG28 family.</text>
</comment>
<keyword evidence="4 13" id="KW-0812">Transmembrane</keyword>
<dbReference type="GO" id="GO:0030674">
    <property type="term" value="F:protein-macromolecule adaptor activity"/>
    <property type="evidence" value="ECO:0007669"/>
    <property type="project" value="TreeGrafter"/>
</dbReference>
<keyword evidence="12" id="KW-0753">Steroid metabolism</keyword>
<dbReference type="AlphaFoldDB" id="A0A8S2RNA9"/>
<dbReference type="EMBL" id="CAJNOK010023846">
    <property type="protein sequence ID" value="CAF1368619.1"/>
    <property type="molecule type" value="Genomic_DNA"/>
</dbReference>
<sequence>MALPLLSYWLLLVSIYNYIGAAVLTYKPELLEHLFVGSATVLVNDGITALILRRVIVWWTLTFAVLRTLTAFSLHNRALYLSTLWSFLVWLTWSCSEAFYFRTVPSHTLLFGMAMGTVPTVWLLIYLPTIWSITANTTSKTGKLHSK</sequence>
<dbReference type="EMBL" id="CAJOBA010045510">
    <property type="protein sequence ID" value="CAF4177912.1"/>
    <property type="molecule type" value="Genomic_DNA"/>
</dbReference>
<keyword evidence="11" id="KW-1207">Sterol metabolism</keyword>
<comment type="caution">
    <text evidence="15">The sequence shown here is derived from an EMBL/GenBank/DDBJ whole genome shotgun (WGS) entry which is preliminary data.</text>
</comment>
<evidence type="ECO:0000256" key="7">
    <source>
        <dbReference type="ARBA" id="ARBA00022989"/>
    </source>
</evidence>
<evidence type="ECO:0000256" key="6">
    <source>
        <dbReference type="ARBA" id="ARBA00022955"/>
    </source>
</evidence>
<dbReference type="PANTHER" id="PTHR15451">
    <property type="entry name" value="ERGOSTEROL BIOSYNTHETIC PROTEIN 28-RELATED"/>
    <property type="match status" value="1"/>
</dbReference>
<protein>
    <submittedName>
        <fullName evidence="15">Uncharacterized protein</fullName>
    </submittedName>
</protein>
<comment type="subcellular location">
    <subcellularLocation>
        <location evidence="1">Endoplasmic reticulum membrane</location>
        <topology evidence="1">Multi-pass membrane protein</topology>
    </subcellularLocation>
</comment>
<keyword evidence="10 13" id="KW-0472">Membrane</keyword>
<dbReference type="Pfam" id="PF03694">
    <property type="entry name" value="Erg28"/>
    <property type="match status" value="1"/>
</dbReference>
<keyword evidence="8" id="KW-0756">Sterol biosynthesis</keyword>
<feature type="transmembrane region" description="Helical" evidence="13">
    <location>
        <begin position="78"/>
        <end position="101"/>
    </location>
</feature>
<proteinExistence type="inferred from homology"/>
<keyword evidence="3" id="KW-0444">Lipid biosynthesis</keyword>
<evidence type="ECO:0000256" key="8">
    <source>
        <dbReference type="ARBA" id="ARBA00023011"/>
    </source>
</evidence>
<dbReference type="PANTHER" id="PTHR15451:SF19">
    <property type="entry name" value="ERGOSTEROL BIOSYNTHETIC PROTEIN 28 HOMOLOG"/>
    <property type="match status" value="1"/>
</dbReference>
<name>A0A8S2RNA9_9BILA</name>
<evidence type="ECO:0000256" key="4">
    <source>
        <dbReference type="ARBA" id="ARBA00022692"/>
    </source>
</evidence>
<evidence type="ECO:0000313" key="16">
    <source>
        <dbReference type="Proteomes" id="UP000682733"/>
    </source>
</evidence>
<dbReference type="GO" id="GO:0005789">
    <property type="term" value="C:endoplasmic reticulum membrane"/>
    <property type="evidence" value="ECO:0007669"/>
    <property type="project" value="UniProtKB-SubCell"/>
</dbReference>